<organism evidence="2">
    <name type="scientific">marine sediment metagenome</name>
    <dbReference type="NCBI Taxonomy" id="412755"/>
    <lineage>
        <taxon>unclassified sequences</taxon>
        <taxon>metagenomes</taxon>
        <taxon>ecological metagenomes</taxon>
    </lineage>
</organism>
<feature type="compositionally biased region" description="Basic and acidic residues" evidence="1">
    <location>
        <begin position="1"/>
        <end position="28"/>
    </location>
</feature>
<evidence type="ECO:0000256" key="1">
    <source>
        <dbReference type="SAM" id="MobiDB-lite"/>
    </source>
</evidence>
<dbReference type="EMBL" id="LAZR01000009">
    <property type="protein sequence ID" value="KKO08544.1"/>
    <property type="molecule type" value="Genomic_DNA"/>
</dbReference>
<sequence length="75" mass="8407">MSFSKTKEFQEMKRSLQERSQASREEHAQAMAAAEIEQEADLSGSTLLSPAEFKFAMATGVDPHGAYTDEREEDH</sequence>
<name>A0A0F9YUM4_9ZZZZ</name>
<protein>
    <submittedName>
        <fullName evidence="2">Uncharacterized protein</fullName>
    </submittedName>
</protein>
<accession>A0A0F9YUM4</accession>
<reference evidence="2" key="1">
    <citation type="journal article" date="2015" name="Nature">
        <title>Complex archaea that bridge the gap between prokaryotes and eukaryotes.</title>
        <authorList>
            <person name="Spang A."/>
            <person name="Saw J.H."/>
            <person name="Jorgensen S.L."/>
            <person name="Zaremba-Niedzwiedzka K."/>
            <person name="Martijn J."/>
            <person name="Lind A.E."/>
            <person name="van Eijk R."/>
            <person name="Schleper C."/>
            <person name="Guy L."/>
            <person name="Ettema T.J."/>
        </authorList>
    </citation>
    <scope>NUCLEOTIDE SEQUENCE</scope>
</reference>
<evidence type="ECO:0000313" key="2">
    <source>
        <dbReference type="EMBL" id="KKO08544.1"/>
    </source>
</evidence>
<dbReference type="AlphaFoldDB" id="A0A0F9YUM4"/>
<feature type="region of interest" description="Disordered" evidence="1">
    <location>
        <begin position="1"/>
        <end position="45"/>
    </location>
</feature>
<comment type="caution">
    <text evidence="2">The sequence shown here is derived from an EMBL/GenBank/DDBJ whole genome shotgun (WGS) entry which is preliminary data.</text>
</comment>
<proteinExistence type="predicted"/>
<gene>
    <name evidence="2" type="ORF">LCGC14_0044840</name>
</gene>